<evidence type="ECO:0000313" key="4">
    <source>
        <dbReference type="Proteomes" id="UP000194911"/>
    </source>
</evidence>
<sequence length="242" mass="27663">MIKKFLITNGDIHFNQLLSNHLLEKGHSVAMVFSNQETSECYQKSIQVNGEFYPLICNEFTEETVNFLFEEVKGKLDGLDILIHGNEEIDESQFFAEAPILFGEVISEHLRRIFLFNQCAVSYMMIKKRGQIIYPLIFDTLAYVGYPTSPILNHAKISMMKCLAKEISAFKLKINALTLGYSDNEFSRLEKKEKQKSLEIFGLKPKIQKMNELIKGIDVLVLDDTFISGQNIHITPGIETTI</sequence>
<dbReference type="InterPro" id="IPR002347">
    <property type="entry name" value="SDR_fam"/>
</dbReference>
<dbReference type="SUPFAM" id="SSF51735">
    <property type="entry name" value="NAD(P)-binding Rossmann-fold domains"/>
    <property type="match status" value="1"/>
</dbReference>
<protein>
    <recommendedName>
        <fullName evidence="5">Short-chain dehydrogenase</fullName>
    </recommendedName>
</protein>
<comment type="caution">
    <text evidence="3">The sequence shown here is derived from an EMBL/GenBank/DDBJ whole genome shotgun (WGS) entry which is preliminary data.</text>
</comment>
<comment type="similarity">
    <text evidence="1">Belongs to the short-chain dehydrogenases/reductases (SDR) family.</text>
</comment>
<dbReference type="Pfam" id="PF00106">
    <property type="entry name" value="adh_short"/>
    <property type="match status" value="1"/>
</dbReference>
<evidence type="ECO:0000313" key="3">
    <source>
        <dbReference type="EMBL" id="OTY75204.1"/>
    </source>
</evidence>
<dbReference type="InterPro" id="IPR036291">
    <property type="entry name" value="NAD(P)-bd_dom_sf"/>
</dbReference>
<organism evidence="3 4">
    <name type="scientific">Bacillus thuringiensis serovar vazensis</name>
    <dbReference type="NCBI Taxonomy" id="180867"/>
    <lineage>
        <taxon>Bacteria</taxon>
        <taxon>Bacillati</taxon>
        <taxon>Bacillota</taxon>
        <taxon>Bacilli</taxon>
        <taxon>Bacillales</taxon>
        <taxon>Bacillaceae</taxon>
        <taxon>Bacillus</taxon>
        <taxon>Bacillus cereus group</taxon>
    </lineage>
</organism>
<evidence type="ECO:0000256" key="2">
    <source>
        <dbReference type="ARBA" id="ARBA00023002"/>
    </source>
</evidence>
<reference evidence="3 4" key="1">
    <citation type="submission" date="2016-10" db="EMBL/GenBank/DDBJ databases">
        <title>Comparative genomics of Bacillus thuringiensis reveals a path to pathogens against multiple invertebrate hosts.</title>
        <authorList>
            <person name="Zheng J."/>
            <person name="Gao Q."/>
            <person name="Liu H."/>
            <person name="Peng D."/>
            <person name="Ruan L."/>
            <person name="Sun M."/>
        </authorList>
    </citation>
    <scope>NUCLEOTIDE SEQUENCE [LARGE SCALE GENOMIC DNA]</scope>
    <source>
        <strain evidence="3">BGSC 4CE1</strain>
    </source>
</reference>
<accession>A0A243CVT4</accession>
<name>A0A243CVT4_BACTU</name>
<dbReference type="GO" id="GO:0016616">
    <property type="term" value="F:oxidoreductase activity, acting on the CH-OH group of donors, NAD or NADP as acceptor"/>
    <property type="evidence" value="ECO:0007669"/>
    <property type="project" value="TreeGrafter"/>
</dbReference>
<keyword evidence="2" id="KW-0560">Oxidoreductase</keyword>
<gene>
    <name evidence="3" type="ORF">BK749_14355</name>
</gene>
<dbReference type="AlphaFoldDB" id="A0A243CVT4"/>
<evidence type="ECO:0008006" key="5">
    <source>
        <dbReference type="Google" id="ProtNLM"/>
    </source>
</evidence>
<proteinExistence type="inferred from homology"/>
<dbReference type="PANTHER" id="PTHR42760">
    <property type="entry name" value="SHORT-CHAIN DEHYDROGENASES/REDUCTASES FAMILY MEMBER"/>
    <property type="match status" value="1"/>
</dbReference>
<dbReference type="PANTHER" id="PTHR42760:SF133">
    <property type="entry name" value="3-OXOACYL-[ACYL-CARRIER-PROTEIN] REDUCTASE"/>
    <property type="match status" value="1"/>
</dbReference>
<dbReference type="Gene3D" id="3.40.50.720">
    <property type="entry name" value="NAD(P)-binding Rossmann-like Domain"/>
    <property type="match status" value="1"/>
</dbReference>
<dbReference type="EMBL" id="NFDQ01000057">
    <property type="protein sequence ID" value="OTY75204.1"/>
    <property type="molecule type" value="Genomic_DNA"/>
</dbReference>
<dbReference type="GO" id="GO:0048038">
    <property type="term" value="F:quinone binding"/>
    <property type="evidence" value="ECO:0007669"/>
    <property type="project" value="TreeGrafter"/>
</dbReference>
<evidence type="ECO:0000256" key="1">
    <source>
        <dbReference type="ARBA" id="ARBA00006484"/>
    </source>
</evidence>
<dbReference type="Proteomes" id="UP000194911">
    <property type="component" value="Unassembled WGS sequence"/>
</dbReference>
<dbReference type="RefSeq" id="WP_000591615.1">
    <property type="nucleotide sequence ID" value="NZ_NFDQ01000057.1"/>
</dbReference>
<dbReference type="GO" id="GO:0006633">
    <property type="term" value="P:fatty acid biosynthetic process"/>
    <property type="evidence" value="ECO:0007669"/>
    <property type="project" value="TreeGrafter"/>
</dbReference>